<gene>
    <name evidence="6" type="primary">ftsK</name>
    <name evidence="6" type="ORF">BN1050_00485</name>
</gene>
<feature type="domain" description="FtsK" evidence="5">
    <location>
        <begin position="1482"/>
        <end position="1677"/>
    </location>
</feature>
<keyword evidence="2 3" id="KW-0067">ATP-binding</keyword>
<accession>A0A078M4C8</accession>
<dbReference type="CDD" id="cd01127">
    <property type="entry name" value="TrwB_TraG_TraD_VirD4"/>
    <property type="match status" value="1"/>
</dbReference>
<keyword evidence="1 3" id="KW-0547">Nucleotide-binding</keyword>
<evidence type="ECO:0000256" key="3">
    <source>
        <dbReference type="PROSITE-ProRule" id="PRU00289"/>
    </source>
</evidence>
<dbReference type="SUPFAM" id="SSF52540">
    <property type="entry name" value="P-loop containing nucleoside triphosphate hydrolases"/>
    <property type="match status" value="1"/>
</dbReference>
<dbReference type="InterPro" id="IPR027417">
    <property type="entry name" value="P-loop_NTPase"/>
</dbReference>
<dbReference type="PROSITE" id="PS50901">
    <property type="entry name" value="FTSK"/>
    <property type="match status" value="1"/>
</dbReference>
<organism evidence="6">
    <name type="scientific">Metalysinibacillus saudimassiliensis</name>
    <dbReference type="NCBI Taxonomy" id="1461583"/>
    <lineage>
        <taxon>Bacteria</taxon>
        <taxon>Bacillati</taxon>
        <taxon>Bacillota</taxon>
        <taxon>Bacilli</taxon>
        <taxon>Bacillales</taxon>
        <taxon>Caryophanaceae</taxon>
        <taxon>Metalysinibacillus</taxon>
    </lineage>
</organism>
<evidence type="ECO:0000256" key="2">
    <source>
        <dbReference type="ARBA" id="ARBA00022840"/>
    </source>
</evidence>
<dbReference type="PANTHER" id="PTHR22683">
    <property type="entry name" value="SPORULATION PROTEIN RELATED"/>
    <property type="match status" value="1"/>
</dbReference>
<dbReference type="GO" id="GO:0005524">
    <property type="term" value="F:ATP binding"/>
    <property type="evidence" value="ECO:0007669"/>
    <property type="project" value="UniProtKB-UniRule"/>
</dbReference>
<feature type="binding site" evidence="3">
    <location>
        <begin position="1500"/>
        <end position="1507"/>
    </location>
    <ligand>
        <name>ATP</name>
        <dbReference type="ChEBI" id="CHEBI:30616"/>
    </ligand>
</feature>
<keyword evidence="4" id="KW-0175">Coiled coil</keyword>
<evidence type="ECO:0000259" key="5">
    <source>
        <dbReference type="PROSITE" id="PS50901"/>
    </source>
</evidence>
<dbReference type="Gene3D" id="3.40.50.300">
    <property type="entry name" value="P-loop containing nucleotide triphosphate hydrolases"/>
    <property type="match status" value="1"/>
</dbReference>
<dbReference type="PATRIC" id="fig|1461583.4.peg.456"/>
<evidence type="ECO:0000313" key="6">
    <source>
        <dbReference type="EMBL" id="CEA00152.1"/>
    </source>
</evidence>
<reference evidence="6" key="1">
    <citation type="submission" date="2014-07" db="EMBL/GenBank/DDBJ databases">
        <authorList>
            <person name="Urmite Genomes Urmite Genomes"/>
        </authorList>
    </citation>
    <scope>NUCLEOTIDE SEQUENCE</scope>
    <source>
        <strain evidence="6">13S34_air</strain>
    </source>
</reference>
<name>A0A078M4C8_9BACL</name>
<sequence length="1724" mass="199103">MVNVIGGWATQYILNYLQHSKNHRSDKILLKVDNMSEDYMLKILQSVAEKESQMLPYYKPVIKTTSEVEGYEQYRCKKNETAVWLRNSIGPDEAVILFMTDTIEANQSLKEVIAVDEISLLSQTGVEALYEYIKNEALLSPPDISSLEQFIKVYQQVVDTQLTLYVSFIEAILSNTEDSDIYVRISEALPKLRLFKMPTLNISKVSELRKQLQENHNLSQFRKNSRDMLKEEDVKRNIEQFIAAEKENGYQFYNVWKVCRQEADLLRDFQDFIEYRNRNLLQLSYNDIKHIFYSKTSNTVKSRMNNARQELQFALEEKLQAAENSEEQRLENSVEEVKFDEGLEAIKEKADVEAMEDFLTDFQDYLHPTDVRRIEKDIVRLKNPAHYMNLLEAVMKETTLMLADLATNTVEEITFHITAPKEKMTEEDCQLVNFHTQLISQLSPVITFDKVVEDKTSGNFPDMLSFTITMMDKEKHEKIMTSEFTLNPYQILESKTSFFTFYSNFSEQKGSYYAVKENERAQDKRIADELNELSRIGDQADPNLRILSENMQVYVSNFEGVVNKLLQGEFTLAAYDEFVLATEQMLHQSQGDVANARQVFNVFNTINVLDIYKKEASWRDAVLQERIVSVFNPMALLGQMTRIIRLSNYIILLAHPEEREKLTEVTDMESYMAYEFNRINITMPKYMLERADSRSILVEREHTYGQSVFTGLSRQYSNSDNIEHFSKEVLTVAQDYLKVYPYAMDSLSVLFVNVTNMDFIKSAVKKLLKDNTIKRLNIVLHAEKGMALNYRELSMWIKENESYGYLANSKLPRLTIAVIPEKRGYSDIERIEKAMTDYDLAIFMDFFNQGEQQNYHFEMTELELCQLEDMRWVEPDIQNYTSSNGGTRYMEYTGCVMPKLLAQYYAVQYMIHEGRAISEADTEYYILKGKISIGATDMNRLFSDIHERFNWVMSYDRFLDADLVKQIDKKVSIVKYKLDQTINGQHNVIISSSEAINHGLQNRADYYYYDRISGRVADLLQIKALDKAKTRDIVDTVKELSGTLVLKSMGAGRFMHELLSVYFTLKSAVVNNMAKVVLWGMCDEISWFKKRGKRPDLLCTTIEFDNTEKKYTINLELIELKFISDKSYEAEVADAEKQLIAGESNLRSYFEFPEDVRDKDVRLDTFYRYIKEARSYSDMELAILSQLHKGTDAEITFTYEKTIHAYIHSKAVTFENKEQLAVGHYKEQSRDNIMVHTFTRPYILQALNIEDDKREIEVVSETKNELNFLQATEVIPSEIIVTEVVEVAEEVTIAQPSVEVATMQQYVAKPIVTPEPVESVNVAPVAQQTAVAERVELMDDTIYTEVKALQHLNLTETAIDTTQAQKQAETYKKLVENRFGQNNVDLHVIETRVGATIIRLICKIPPTQSLSSVQKKSEDMKLWLGIDQEPSITTNRLGINIDIVRDEPDTITFARFMQLVREQIPQEKLSKGFIVPIGLDPLNQVMYADLNKDPHLLVAGTTGSGKSVSVNSIVLSIMCMYDKDETEFVFIDPKQVEFSRYEGTHHTKRVITEVDDTLAYLNELMDIMNKRYRQFKEMEMSSISDYNEYIREEEPSHKEVPRLVVVFDEYAEFMLREKEHAKDIDAAIRSLSGMGRAAGIHLIICTQTPKAEIINTTIRNNLAVRLCLKVADRNASNVILGEAGGEKLSGQGDYLMQIGQTTERGRSPFIVPKVMKGLMDYFKK</sequence>
<proteinExistence type="predicted"/>
<dbReference type="GO" id="GO:0003677">
    <property type="term" value="F:DNA binding"/>
    <property type="evidence" value="ECO:0007669"/>
    <property type="project" value="InterPro"/>
</dbReference>
<evidence type="ECO:0000256" key="1">
    <source>
        <dbReference type="ARBA" id="ARBA00022741"/>
    </source>
</evidence>
<dbReference type="Pfam" id="PF01580">
    <property type="entry name" value="FtsK_SpoIIIE"/>
    <property type="match status" value="1"/>
</dbReference>
<dbReference type="EMBL" id="LN483073">
    <property type="protein sequence ID" value="CEA00152.1"/>
    <property type="molecule type" value="Genomic_DNA"/>
</dbReference>
<dbReference type="PANTHER" id="PTHR22683:SF1">
    <property type="entry name" value="TYPE VII SECRETION SYSTEM PROTEIN ESSC"/>
    <property type="match status" value="1"/>
</dbReference>
<feature type="coiled-coil region" evidence="4">
    <location>
        <begin position="297"/>
        <end position="336"/>
    </location>
</feature>
<evidence type="ECO:0000256" key="4">
    <source>
        <dbReference type="SAM" id="Coils"/>
    </source>
</evidence>
<dbReference type="HOGENOM" id="CLU_239930_0_0_9"/>
<protein>
    <submittedName>
        <fullName evidence="6">DNA translocase FtsK</fullName>
    </submittedName>
</protein>
<dbReference type="InterPro" id="IPR050206">
    <property type="entry name" value="FtsK/SpoIIIE/SftA"/>
</dbReference>
<dbReference type="InterPro" id="IPR002543">
    <property type="entry name" value="FtsK_dom"/>
</dbReference>